<comment type="caution">
    <text evidence="3">The sequence shown here is derived from an EMBL/GenBank/DDBJ whole genome shotgun (WGS) entry which is preliminary data.</text>
</comment>
<gene>
    <name evidence="3" type="ORF">GCM10009759_08260</name>
</gene>
<feature type="compositionally biased region" description="Low complexity" evidence="1">
    <location>
        <begin position="41"/>
        <end position="59"/>
    </location>
</feature>
<proteinExistence type="predicted"/>
<feature type="chain" id="PRO_5047082119" evidence="2">
    <location>
        <begin position="27"/>
        <end position="206"/>
    </location>
</feature>
<keyword evidence="4" id="KW-1185">Reference proteome</keyword>
<feature type="signal peptide" evidence="2">
    <location>
        <begin position="1"/>
        <end position="26"/>
    </location>
</feature>
<organism evidence="3 4">
    <name type="scientific">Kitasatospora saccharophila</name>
    <dbReference type="NCBI Taxonomy" id="407973"/>
    <lineage>
        <taxon>Bacteria</taxon>
        <taxon>Bacillati</taxon>
        <taxon>Actinomycetota</taxon>
        <taxon>Actinomycetes</taxon>
        <taxon>Kitasatosporales</taxon>
        <taxon>Streptomycetaceae</taxon>
        <taxon>Kitasatospora</taxon>
    </lineage>
</organism>
<name>A0ABN2W9B1_9ACTN</name>
<keyword evidence="2" id="KW-0732">Signal</keyword>
<dbReference type="EMBL" id="BAAANS010000003">
    <property type="protein sequence ID" value="GAA2087076.1"/>
    <property type="molecule type" value="Genomic_DNA"/>
</dbReference>
<reference evidence="3 4" key="1">
    <citation type="journal article" date="2019" name="Int. J. Syst. Evol. Microbiol.">
        <title>The Global Catalogue of Microorganisms (GCM) 10K type strain sequencing project: providing services to taxonomists for standard genome sequencing and annotation.</title>
        <authorList>
            <consortium name="The Broad Institute Genomics Platform"/>
            <consortium name="The Broad Institute Genome Sequencing Center for Infectious Disease"/>
            <person name="Wu L."/>
            <person name="Ma J."/>
        </authorList>
    </citation>
    <scope>NUCLEOTIDE SEQUENCE [LARGE SCALE GENOMIC DNA]</scope>
    <source>
        <strain evidence="3 4">JCM 14559</strain>
    </source>
</reference>
<protein>
    <submittedName>
        <fullName evidence="3">Uncharacterized protein</fullName>
    </submittedName>
</protein>
<feature type="compositionally biased region" description="Polar residues" evidence="1">
    <location>
        <begin position="119"/>
        <end position="129"/>
    </location>
</feature>
<evidence type="ECO:0000313" key="3">
    <source>
        <dbReference type="EMBL" id="GAA2087076.1"/>
    </source>
</evidence>
<evidence type="ECO:0000256" key="1">
    <source>
        <dbReference type="SAM" id="MobiDB-lite"/>
    </source>
</evidence>
<dbReference type="Proteomes" id="UP001500897">
    <property type="component" value="Unassembled WGS sequence"/>
</dbReference>
<accession>A0ABN2W9B1</accession>
<feature type="region of interest" description="Disordered" evidence="1">
    <location>
        <begin position="26"/>
        <end position="88"/>
    </location>
</feature>
<sequence length="206" mass="20248">MHLRLLSATGLLALAAGAAALAPALAGEPAPQPSPSPSPSPAGTGQPEEHPSPSSLPSSSPSPSPSPSPSGTGAGTGQPAESPAPAARTSVAITGAVIDPKVPSRSRVTLAYTCAPTDQPRSLNTSVEQSDPEDPAGIAFGATRTSPTLVVCDGTPQVQTVTVQSKTSNWLPGPDAVVVTTLTDLGAAPPAAADARRIPLDLPPAA</sequence>
<dbReference type="RefSeq" id="WP_344550346.1">
    <property type="nucleotide sequence ID" value="NZ_BAAANS010000003.1"/>
</dbReference>
<feature type="region of interest" description="Disordered" evidence="1">
    <location>
        <begin position="113"/>
        <end position="140"/>
    </location>
</feature>
<feature type="compositionally biased region" description="Pro residues" evidence="1">
    <location>
        <begin position="30"/>
        <end position="40"/>
    </location>
</feature>
<evidence type="ECO:0000313" key="4">
    <source>
        <dbReference type="Proteomes" id="UP001500897"/>
    </source>
</evidence>
<evidence type="ECO:0000256" key="2">
    <source>
        <dbReference type="SAM" id="SignalP"/>
    </source>
</evidence>